<protein>
    <recommendedName>
        <fullName evidence="3">7-cyano-7-deazaguanine synthase in queuosine biosynthesis</fullName>
    </recommendedName>
</protein>
<dbReference type="RefSeq" id="WP_185136524.1">
    <property type="nucleotide sequence ID" value="NZ_JACJVR010000054.1"/>
</dbReference>
<proteinExistence type="predicted"/>
<evidence type="ECO:0000313" key="1">
    <source>
        <dbReference type="EMBL" id="MBB6692537.1"/>
    </source>
</evidence>
<reference evidence="1 2" key="1">
    <citation type="submission" date="2020-08" db="EMBL/GenBank/DDBJ databases">
        <title>Cohnella phylogeny.</title>
        <authorList>
            <person name="Dunlap C."/>
        </authorList>
    </citation>
    <scope>NUCLEOTIDE SEQUENCE [LARGE SCALE GENOMIC DNA]</scope>
    <source>
        <strain evidence="1 2">DSM 25239</strain>
    </source>
</reference>
<organism evidence="1 2">
    <name type="scientific">Cohnella xylanilytica</name>
    <dbReference type="NCBI Taxonomy" id="557555"/>
    <lineage>
        <taxon>Bacteria</taxon>
        <taxon>Bacillati</taxon>
        <taxon>Bacillota</taxon>
        <taxon>Bacilli</taxon>
        <taxon>Bacillales</taxon>
        <taxon>Paenibacillaceae</taxon>
        <taxon>Cohnella</taxon>
    </lineage>
</organism>
<sequence length="426" mass="48363">MADEAYRIVVRQAKVVNGNAVHYEVEYGSKVRPYFSGEPFFVEYDRDVGSVPEGLLVVPLLANLCPVAWVIGADVFVGKLDRAFHDSLETAKAAFASLYPRIKFRGSLTARELTEVPEAELPARPERTAAFFSGGVDSLGTFLRRRGENPYFITIWGGDIGFSQPDIWHEVKRYNEAFGRANGIESLFVKSSLRTFLNEELIAFNFGRFTHGWWPGVQHGIGMVGLCAPLAYSLGIGRLYVPSALPPKLAKAIPDGSNTLINNRLRWSGTKVQLEGEELTRQDKVALIADYVHATGQKLNVRVCWSNKSYGNCCRCEKCLRTIAALSAEGVDPRQAGFPVNEDTFRHLKEQLPKWLPGNELRVEYWDEIRNRSVANRERLREEAREFFDWFGRLDLQSYKKKRGWFHALVDLIPHPVFLFLKRTFI</sequence>
<evidence type="ECO:0008006" key="3">
    <source>
        <dbReference type="Google" id="ProtNLM"/>
    </source>
</evidence>
<accession>A0A841TVI9</accession>
<dbReference type="Proteomes" id="UP000553776">
    <property type="component" value="Unassembled WGS sequence"/>
</dbReference>
<gene>
    <name evidence="1" type="ORF">H7B90_14100</name>
</gene>
<name>A0A841TVI9_9BACL</name>
<comment type="caution">
    <text evidence="1">The sequence shown here is derived from an EMBL/GenBank/DDBJ whole genome shotgun (WGS) entry which is preliminary data.</text>
</comment>
<dbReference type="EMBL" id="JACJVR010000054">
    <property type="protein sequence ID" value="MBB6692537.1"/>
    <property type="molecule type" value="Genomic_DNA"/>
</dbReference>
<dbReference type="AlphaFoldDB" id="A0A841TVI9"/>
<keyword evidence="2" id="KW-1185">Reference proteome</keyword>
<evidence type="ECO:0000313" key="2">
    <source>
        <dbReference type="Proteomes" id="UP000553776"/>
    </source>
</evidence>